<evidence type="ECO:0000313" key="7">
    <source>
        <dbReference type="Proteomes" id="UP000295741"/>
    </source>
</evidence>
<dbReference type="GO" id="GO:0009055">
    <property type="term" value="F:electron transfer activity"/>
    <property type="evidence" value="ECO:0007669"/>
    <property type="project" value="InterPro"/>
</dbReference>
<organism evidence="6 7">
    <name type="scientific">Sediminibacterium goheungense</name>
    <dbReference type="NCBI Taxonomy" id="1086393"/>
    <lineage>
        <taxon>Bacteria</taxon>
        <taxon>Pseudomonadati</taxon>
        <taxon>Bacteroidota</taxon>
        <taxon>Chitinophagia</taxon>
        <taxon>Chitinophagales</taxon>
        <taxon>Chitinophagaceae</taxon>
        <taxon>Sediminibacterium</taxon>
    </lineage>
</organism>
<evidence type="ECO:0000313" key="6">
    <source>
        <dbReference type="EMBL" id="TDO25815.1"/>
    </source>
</evidence>
<dbReference type="InterPro" id="IPR036909">
    <property type="entry name" value="Cyt_c-like_dom_sf"/>
</dbReference>
<keyword evidence="7" id="KW-1185">Reference proteome</keyword>
<evidence type="ECO:0000259" key="5">
    <source>
        <dbReference type="PROSITE" id="PS51007"/>
    </source>
</evidence>
<dbReference type="Pfam" id="PF00034">
    <property type="entry name" value="Cytochrom_C"/>
    <property type="match status" value="1"/>
</dbReference>
<comment type="caution">
    <text evidence="6">The sequence shown here is derived from an EMBL/GenBank/DDBJ whole genome shotgun (WGS) entry which is preliminary data.</text>
</comment>
<dbReference type="InterPro" id="IPR051459">
    <property type="entry name" value="Cytochrome_c-type_DH"/>
</dbReference>
<dbReference type="GO" id="GO:0046872">
    <property type="term" value="F:metal ion binding"/>
    <property type="evidence" value="ECO:0007669"/>
    <property type="project" value="UniProtKB-KW"/>
</dbReference>
<proteinExistence type="predicted"/>
<sequence>MKKKIFTVSTIVFIVIITSSFIQSDVQKSIARGKEVYGLYCQNCHMEDGNGMPEVNPPLVKADYMKRPAKDLISVILKGSTSSLTVNGKKYLGAMPAQEYLTDEQIADVLNYIKNSWGNKIPGPITPAMVKAQRK</sequence>
<evidence type="ECO:0000256" key="1">
    <source>
        <dbReference type="ARBA" id="ARBA00022617"/>
    </source>
</evidence>
<evidence type="ECO:0000256" key="3">
    <source>
        <dbReference type="ARBA" id="ARBA00023004"/>
    </source>
</evidence>
<dbReference type="PANTHER" id="PTHR35008:SF4">
    <property type="entry name" value="BLL4482 PROTEIN"/>
    <property type="match status" value="1"/>
</dbReference>
<reference evidence="6 7" key="1">
    <citation type="submission" date="2019-03" db="EMBL/GenBank/DDBJ databases">
        <title>Genomic Encyclopedia of Archaeal and Bacterial Type Strains, Phase II (KMG-II): from individual species to whole genera.</title>
        <authorList>
            <person name="Goeker M."/>
        </authorList>
    </citation>
    <scope>NUCLEOTIDE SEQUENCE [LARGE SCALE GENOMIC DNA]</scope>
    <source>
        <strain evidence="6 7">DSM 28323</strain>
    </source>
</reference>
<keyword evidence="1 4" id="KW-0349">Heme</keyword>
<dbReference type="InterPro" id="IPR009056">
    <property type="entry name" value="Cyt_c-like_dom"/>
</dbReference>
<evidence type="ECO:0000256" key="2">
    <source>
        <dbReference type="ARBA" id="ARBA00022723"/>
    </source>
</evidence>
<dbReference type="SUPFAM" id="SSF46626">
    <property type="entry name" value="Cytochrome c"/>
    <property type="match status" value="1"/>
</dbReference>
<feature type="domain" description="Cytochrome c" evidence="5">
    <location>
        <begin position="28"/>
        <end position="117"/>
    </location>
</feature>
<name>A0A4R6IVA5_9BACT</name>
<dbReference type="Gene3D" id="1.10.760.10">
    <property type="entry name" value="Cytochrome c-like domain"/>
    <property type="match status" value="1"/>
</dbReference>
<keyword evidence="3 4" id="KW-0408">Iron</keyword>
<evidence type="ECO:0000256" key="4">
    <source>
        <dbReference type="PROSITE-ProRule" id="PRU00433"/>
    </source>
</evidence>
<dbReference type="PANTHER" id="PTHR35008">
    <property type="entry name" value="BLL4482 PROTEIN-RELATED"/>
    <property type="match status" value="1"/>
</dbReference>
<keyword evidence="2 4" id="KW-0479">Metal-binding</keyword>
<dbReference type="Proteomes" id="UP000295741">
    <property type="component" value="Unassembled WGS sequence"/>
</dbReference>
<dbReference type="PROSITE" id="PS51007">
    <property type="entry name" value="CYTC"/>
    <property type="match status" value="1"/>
</dbReference>
<dbReference type="OrthoDB" id="9811395at2"/>
<dbReference type="GO" id="GO:0020037">
    <property type="term" value="F:heme binding"/>
    <property type="evidence" value="ECO:0007669"/>
    <property type="project" value="InterPro"/>
</dbReference>
<dbReference type="AlphaFoldDB" id="A0A4R6IVA5"/>
<protein>
    <submittedName>
        <fullName evidence="6">Cytochrome c</fullName>
    </submittedName>
</protein>
<dbReference type="RefSeq" id="WP_133475304.1">
    <property type="nucleotide sequence ID" value="NZ_SNWP01000012.1"/>
</dbReference>
<dbReference type="EMBL" id="SNWP01000012">
    <property type="protein sequence ID" value="TDO25815.1"/>
    <property type="molecule type" value="Genomic_DNA"/>
</dbReference>
<accession>A0A4R6IVA5</accession>
<gene>
    <name evidence="6" type="ORF">BC659_2739</name>
</gene>